<evidence type="ECO:0000313" key="2">
    <source>
        <dbReference type="Proteomes" id="UP001497680"/>
    </source>
</evidence>
<proteinExistence type="predicted"/>
<protein>
    <submittedName>
        <fullName evidence="1">Uncharacterized protein</fullName>
    </submittedName>
</protein>
<dbReference type="EMBL" id="MU394307">
    <property type="protein sequence ID" value="KAI6087465.1"/>
    <property type="molecule type" value="Genomic_DNA"/>
</dbReference>
<comment type="caution">
    <text evidence="1">The sequence shown here is derived from an EMBL/GenBank/DDBJ whole genome shotgun (WGS) entry which is preliminary data.</text>
</comment>
<keyword evidence="2" id="KW-1185">Reference proteome</keyword>
<name>A0ACC0D424_9PEZI</name>
<organism evidence="1 2">
    <name type="scientific">Hypoxylon rubiginosum</name>
    <dbReference type="NCBI Taxonomy" id="110542"/>
    <lineage>
        <taxon>Eukaryota</taxon>
        <taxon>Fungi</taxon>
        <taxon>Dikarya</taxon>
        <taxon>Ascomycota</taxon>
        <taxon>Pezizomycotina</taxon>
        <taxon>Sordariomycetes</taxon>
        <taxon>Xylariomycetidae</taxon>
        <taxon>Xylariales</taxon>
        <taxon>Hypoxylaceae</taxon>
        <taxon>Hypoxylon</taxon>
    </lineage>
</organism>
<sequence>MYRYSRLPVSNLSSTSQRSWQLSSPFRSFSATTEIRGRLLTAIRDDHHELGSCYSHIIDNKNADERTRYRNRFVWELARHSVAEEIIVYPAIQEYLKDGQDRSSKDREQHQTIKEQLYRLQGLSADDPDFEPTFRALYSDLQQHVKEEEEHDIPQLEAKLDEVTITQLSKSFERTKHLVPTRSHPLSPQAPPFETVAALLSAPIDKVADIFRKFPKADGPIQ</sequence>
<gene>
    <name evidence="1" type="ORF">F4821DRAFT_277680</name>
</gene>
<dbReference type="Proteomes" id="UP001497680">
    <property type="component" value="Unassembled WGS sequence"/>
</dbReference>
<evidence type="ECO:0000313" key="1">
    <source>
        <dbReference type="EMBL" id="KAI6087465.1"/>
    </source>
</evidence>
<reference evidence="1 2" key="1">
    <citation type="journal article" date="2022" name="New Phytol.">
        <title>Ecological generalism drives hyperdiversity of secondary metabolite gene clusters in xylarialean endophytes.</title>
        <authorList>
            <person name="Franco M.E.E."/>
            <person name="Wisecaver J.H."/>
            <person name="Arnold A.E."/>
            <person name="Ju Y.M."/>
            <person name="Slot J.C."/>
            <person name="Ahrendt S."/>
            <person name="Moore L.P."/>
            <person name="Eastman K.E."/>
            <person name="Scott K."/>
            <person name="Konkel Z."/>
            <person name="Mondo S.J."/>
            <person name="Kuo A."/>
            <person name="Hayes R.D."/>
            <person name="Haridas S."/>
            <person name="Andreopoulos B."/>
            <person name="Riley R."/>
            <person name="LaButti K."/>
            <person name="Pangilinan J."/>
            <person name="Lipzen A."/>
            <person name="Amirebrahimi M."/>
            <person name="Yan J."/>
            <person name="Adam C."/>
            <person name="Keymanesh K."/>
            <person name="Ng V."/>
            <person name="Louie K."/>
            <person name="Northen T."/>
            <person name="Drula E."/>
            <person name="Henrissat B."/>
            <person name="Hsieh H.M."/>
            <person name="Youens-Clark K."/>
            <person name="Lutzoni F."/>
            <person name="Miadlikowska J."/>
            <person name="Eastwood D.C."/>
            <person name="Hamelin R.C."/>
            <person name="Grigoriev I.V."/>
            <person name="U'Ren J.M."/>
        </authorList>
    </citation>
    <scope>NUCLEOTIDE SEQUENCE [LARGE SCALE GENOMIC DNA]</scope>
    <source>
        <strain evidence="1 2">ER1909</strain>
    </source>
</reference>
<accession>A0ACC0D424</accession>